<feature type="transmembrane region" description="Helical" evidence="1">
    <location>
        <begin position="125"/>
        <end position="149"/>
    </location>
</feature>
<dbReference type="AlphaFoldDB" id="A0A8A0RK03"/>
<dbReference type="RefSeq" id="WP_206708118.1">
    <property type="nucleotide sequence ID" value="NZ_CP059066.1"/>
</dbReference>
<feature type="transmembrane region" description="Helical" evidence="1">
    <location>
        <begin position="56"/>
        <end position="80"/>
    </location>
</feature>
<keyword evidence="1" id="KW-0812">Transmembrane</keyword>
<feature type="transmembrane region" description="Helical" evidence="1">
    <location>
        <begin position="434"/>
        <end position="452"/>
    </location>
</feature>
<feature type="transmembrane region" description="Helical" evidence="1">
    <location>
        <begin position="33"/>
        <end position="50"/>
    </location>
</feature>
<evidence type="ECO:0000256" key="1">
    <source>
        <dbReference type="SAM" id="Phobius"/>
    </source>
</evidence>
<organism evidence="2 3">
    <name type="scientific">Koleobacter methoxysyntrophicus</name>
    <dbReference type="NCBI Taxonomy" id="2751313"/>
    <lineage>
        <taxon>Bacteria</taxon>
        <taxon>Bacillati</taxon>
        <taxon>Bacillota</taxon>
        <taxon>Clostridia</taxon>
        <taxon>Koleobacterales</taxon>
        <taxon>Koleobacteraceae</taxon>
        <taxon>Koleobacter</taxon>
    </lineage>
</organism>
<feature type="transmembrane region" description="Helical" evidence="1">
    <location>
        <begin position="270"/>
        <end position="290"/>
    </location>
</feature>
<reference evidence="2" key="1">
    <citation type="submission" date="2020-07" db="EMBL/GenBank/DDBJ databases">
        <title>Koleobacter methoxysyntrophicus gen. nov., sp. nov., a novel anaerobic bacterium isolated from deep subsurface oil field and proposal of Koleobacterales ord. nov. in the phylum Firmicutes.</title>
        <authorList>
            <person name="Sakamoto S."/>
            <person name="Tamaki H."/>
        </authorList>
    </citation>
    <scope>NUCLEOTIDE SEQUENCE</scope>
    <source>
        <strain evidence="2">NRmbB1</strain>
    </source>
</reference>
<feature type="transmembrane region" description="Helical" evidence="1">
    <location>
        <begin position="392"/>
        <end position="422"/>
    </location>
</feature>
<protein>
    <submittedName>
        <fullName evidence="2">Uncharacterized protein</fullName>
    </submittedName>
</protein>
<keyword evidence="3" id="KW-1185">Reference proteome</keyword>
<keyword evidence="1" id="KW-0472">Membrane</keyword>
<dbReference type="EMBL" id="CP059066">
    <property type="protein sequence ID" value="QSQ07869.1"/>
    <property type="molecule type" value="Genomic_DNA"/>
</dbReference>
<feature type="transmembrane region" description="Helical" evidence="1">
    <location>
        <begin position="87"/>
        <end position="105"/>
    </location>
</feature>
<evidence type="ECO:0000313" key="3">
    <source>
        <dbReference type="Proteomes" id="UP000662904"/>
    </source>
</evidence>
<feature type="transmembrane region" description="Helical" evidence="1">
    <location>
        <begin position="242"/>
        <end position="264"/>
    </location>
</feature>
<dbReference type="Proteomes" id="UP000662904">
    <property type="component" value="Chromosome"/>
</dbReference>
<feature type="transmembrane region" description="Helical" evidence="1">
    <location>
        <begin position="6"/>
        <end position="26"/>
    </location>
</feature>
<name>A0A8A0RK03_9FIRM</name>
<feature type="transmembrane region" description="Helical" evidence="1">
    <location>
        <begin position="201"/>
        <end position="221"/>
    </location>
</feature>
<dbReference type="KEGG" id="kme:H0A61_00186"/>
<sequence>MKKIAEIFRTAVTTILIVVYISNVFIQNPALNYITYIAVGILIFLSFPYIDIPNRIVSAILFAAATIMLFLSGADITVYLKGIGKNSGLLVLFILVPVLGIPFRYDKYQDALQEFYDRRIKTRSGFYLFSSFLSHFLGSLINVASLPIIKEITAASEDKRNRNLLMKAVIRGNTVGLLWSPSFLSIALIVDMMNLSWNEIFPIGFSLAVIIILTGWGLEFMKEGSSFSSSLIRKGISNSQQGPSGYLLELIAVSAVFFSAVILLNQKTPYTVLTIVPILSIVFPLLWAAVFKRMHFYTANVREYFSRKLLESKNQLVLFGIAGYLGVAIQNTSFSGYIVKLFDNNLLTGQFFGGFFLVLVISASAMVGLHPLVSVTTLISALTPTPAGLDPLFIAMCLLVGYTAAVIISPFSATVLITSGLYDNLPFKTGFGENWLFCLISSVVSVIFISVLL</sequence>
<proteinExistence type="predicted"/>
<feature type="transmembrane region" description="Helical" evidence="1">
    <location>
        <begin position="351"/>
        <end position="380"/>
    </location>
</feature>
<evidence type="ECO:0000313" key="2">
    <source>
        <dbReference type="EMBL" id="QSQ07869.1"/>
    </source>
</evidence>
<keyword evidence="1" id="KW-1133">Transmembrane helix</keyword>
<gene>
    <name evidence="2" type="ORF">H0A61_00186</name>
</gene>
<accession>A0A8A0RK03</accession>
<feature type="transmembrane region" description="Helical" evidence="1">
    <location>
        <begin position="316"/>
        <end position="339"/>
    </location>
</feature>
<feature type="transmembrane region" description="Helical" evidence="1">
    <location>
        <begin position="170"/>
        <end position="189"/>
    </location>
</feature>